<dbReference type="SUPFAM" id="SSF53098">
    <property type="entry name" value="Ribonuclease H-like"/>
    <property type="match status" value="1"/>
</dbReference>
<dbReference type="InterPro" id="IPR012337">
    <property type="entry name" value="RNaseH-like_sf"/>
</dbReference>
<name>A0A2Z7AIB0_9LAMI</name>
<gene>
    <name evidence="2" type="ORF">F511_26234</name>
</gene>
<dbReference type="EMBL" id="KV014909">
    <property type="protein sequence ID" value="KZV21276.1"/>
    <property type="molecule type" value="Genomic_DNA"/>
</dbReference>
<dbReference type="OrthoDB" id="912327at2759"/>
<keyword evidence="3" id="KW-1185">Reference proteome</keyword>
<sequence>LCDGEFFHICCSALILNLIGQEGLKGDSATFNKIRESVKYVKGSESSLKKFEECVVKVGGIDTSISLRLDVSTLWNSTYLMLDSAIKYKKTFASLPWNDRNYKYCPSSEEWLRGEKVCEFVGSFYDTTNLIYGSYYPTSNMYFMQVLKLLKENLLNEDVVVCDMCKRMKEKFDKYWSQYIIQVRNG</sequence>
<organism evidence="2 3">
    <name type="scientific">Dorcoceras hygrometricum</name>
    <dbReference type="NCBI Taxonomy" id="472368"/>
    <lineage>
        <taxon>Eukaryota</taxon>
        <taxon>Viridiplantae</taxon>
        <taxon>Streptophyta</taxon>
        <taxon>Embryophyta</taxon>
        <taxon>Tracheophyta</taxon>
        <taxon>Spermatophyta</taxon>
        <taxon>Magnoliopsida</taxon>
        <taxon>eudicotyledons</taxon>
        <taxon>Gunneridae</taxon>
        <taxon>Pentapetalae</taxon>
        <taxon>asterids</taxon>
        <taxon>lamiids</taxon>
        <taxon>Lamiales</taxon>
        <taxon>Gesneriaceae</taxon>
        <taxon>Didymocarpoideae</taxon>
        <taxon>Trichosporeae</taxon>
        <taxon>Loxocarpinae</taxon>
        <taxon>Dorcoceras</taxon>
    </lineage>
</organism>
<protein>
    <submittedName>
        <fullName evidence="2">Zinc finger BED domain-containing protein RICESLEEPER 2-like</fullName>
    </submittedName>
</protein>
<feature type="domain" description="hAT-like transposase RNase-H fold" evidence="1">
    <location>
        <begin position="134"/>
        <end position="180"/>
    </location>
</feature>
<dbReference type="InterPro" id="IPR025525">
    <property type="entry name" value="hAT-like_transposase_RNase-H"/>
</dbReference>
<dbReference type="GO" id="GO:0003677">
    <property type="term" value="F:DNA binding"/>
    <property type="evidence" value="ECO:0007669"/>
    <property type="project" value="InterPro"/>
</dbReference>
<dbReference type="AlphaFoldDB" id="A0A2Z7AIB0"/>
<reference evidence="2 3" key="1">
    <citation type="journal article" date="2015" name="Proc. Natl. Acad. Sci. U.S.A.">
        <title>The resurrection genome of Boea hygrometrica: A blueprint for survival of dehydration.</title>
        <authorList>
            <person name="Xiao L."/>
            <person name="Yang G."/>
            <person name="Zhang L."/>
            <person name="Yang X."/>
            <person name="Zhao S."/>
            <person name="Ji Z."/>
            <person name="Zhou Q."/>
            <person name="Hu M."/>
            <person name="Wang Y."/>
            <person name="Chen M."/>
            <person name="Xu Y."/>
            <person name="Jin H."/>
            <person name="Xiao X."/>
            <person name="Hu G."/>
            <person name="Bao F."/>
            <person name="Hu Y."/>
            <person name="Wan P."/>
            <person name="Li L."/>
            <person name="Deng X."/>
            <person name="Kuang T."/>
            <person name="Xiang C."/>
            <person name="Zhu J.K."/>
            <person name="Oliver M.J."/>
            <person name="He Y."/>
        </authorList>
    </citation>
    <scope>NUCLEOTIDE SEQUENCE [LARGE SCALE GENOMIC DNA]</scope>
    <source>
        <strain evidence="3">cv. XS01</strain>
    </source>
</reference>
<accession>A0A2Z7AIB0</accession>
<feature type="non-terminal residue" evidence="2">
    <location>
        <position position="1"/>
    </location>
</feature>
<dbReference type="PANTHER" id="PTHR23272">
    <property type="entry name" value="BED FINGER-RELATED"/>
    <property type="match status" value="1"/>
</dbReference>
<evidence type="ECO:0000259" key="1">
    <source>
        <dbReference type="Pfam" id="PF14372"/>
    </source>
</evidence>
<evidence type="ECO:0000313" key="3">
    <source>
        <dbReference type="Proteomes" id="UP000250235"/>
    </source>
</evidence>
<dbReference type="Pfam" id="PF14372">
    <property type="entry name" value="hAT-like_RNase-H"/>
    <property type="match status" value="1"/>
</dbReference>
<dbReference type="Proteomes" id="UP000250235">
    <property type="component" value="Unassembled WGS sequence"/>
</dbReference>
<dbReference type="PANTHER" id="PTHR23272:SF166">
    <property type="entry name" value="ZINC FINGER BED DOMAIN-CONTAINING PROTEIN RICESLEEPER 2-LIKE ISOFORM X1"/>
    <property type="match status" value="1"/>
</dbReference>
<proteinExistence type="predicted"/>
<evidence type="ECO:0000313" key="2">
    <source>
        <dbReference type="EMBL" id="KZV21276.1"/>
    </source>
</evidence>